<name>A0ABP0SZY2_9DINO</name>
<gene>
    <name evidence="2" type="ORF">CCMP2556_LOCUS54979</name>
</gene>
<dbReference type="EMBL" id="CAXAMN010028805">
    <property type="protein sequence ID" value="CAK9117720.1"/>
    <property type="molecule type" value="Genomic_DNA"/>
</dbReference>
<evidence type="ECO:0000313" key="3">
    <source>
        <dbReference type="Proteomes" id="UP001642484"/>
    </source>
</evidence>
<keyword evidence="3" id="KW-1185">Reference proteome</keyword>
<evidence type="ECO:0000256" key="1">
    <source>
        <dbReference type="SAM" id="MobiDB-lite"/>
    </source>
</evidence>
<reference evidence="2 3" key="1">
    <citation type="submission" date="2024-02" db="EMBL/GenBank/DDBJ databases">
        <authorList>
            <person name="Chen Y."/>
            <person name="Shah S."/>
            <person name="Dougan E. K."/>
            <person name="Thang M."/>
            <person name="Chan C."/>
        </authorList>
    </citation>
    <scope>NUCLEOTIDE SEQUENCE [LARGE SCALE GENOMIC DNA]</scope>
</reference>
<organism evidence="2 3">
    <name type="scientific">Durusdinium trenchii</name>
    <dbReference type="NCBI Taxonomy" id="1381693"/>
    <lineage>
        <taxon>Eukaryota</taxon>
        <taxon>Sar</taxon>
        <taxon>Alveolata</taxon>
        <taxon>Dinophyceae</taxon>
        <taxon>Suessiales</taxon>
        <taxon>Symbiodiniaceae</taxon>
        <taxon>Durusdinium</taxon>
    </lineage>
</organism>
<feature type="compositionally biased region" description="Polar residues" evidence="1">
    <location>
        <begin position="251"/>
        <end position="267"/>
    </location>
</feature>
<sequence length="279" mass="31199">MDSDSDAILSSDAVQSWNVTVRSKLRYITINRLTEVLRPEDEAIIHFEFVTVNPADQLVIYAMSPEGFDFTTVFLESPADGTDSGNKPPNVGRRLLWKGFTGGIVVQDGYRNECTLRVSFDKNEYVRFQLGGIRIPWIGGQALFTMHTSVRGFRQDEIEMCCYEGQPVENPAVVFKVPFRLQGLRAVLQSEWDQEAFNFPIASSMKTRLDEQHLVTFTFQLAAPIELAPPARRLVFVVRAPVGQEAKRTLATANSHTANESKGTELTSIGRPLDDNGLV</sequence>
<dbReference type="Proteomes" id="UP001642484">
    <property type="component" value="Unassembled WGS sequence"/>
</dbReference>
<feature type="region of interest" description="Disordered" evidence="1">
    <location>
        <begin position="249"/>
        <end position="279"/>
    </location>
</feature>
<evidence type="ECO:0000313" key="2">
    <source>
        <dbReference type="EMBL" id="CAK9117720.1"/>
    </source>
</evidence>
<protein>
    <submittedName>
        <fullName evidence="2">Uncharacterized protein</fullName>
    </submittedName>
</protein>
<proteinExistence type="predicted"/>
<accession>A0ABP0SZY2</accession>
<comment type="caution">
    <text evidence="2">The sequence shown here is derived from an EMBL/GenBank/DDBJ whole genome shotgun (WGS) entry which is preliminary data.</text>
</comment>